<evidence type="ECO:0000256" key="5">
    <source>
        <dbReference type="NCBIfam" id="TIGR02228"/>
    </source>
</evidence>
<dbReference type="OrthoDB" id="3790724at2"/>
<evidence type="ECO:0000256" key="7">
    <source>
        <dbReference type="SAM" id="Phobius"/>
    </source>
</evidence>
<dbReference type="KEGG" id="goq:ACH46_15965"/>
<evidence type="ECO:0000256" key="3">
    <source>
        <dbReference type="ARBA" id="ARBA00022989"/>
    </source>
</evidence>
<name>A0A0N7FUZ1_9ACTN</name>
<gene>
    <name evidence="9" type="ORF">ACH46_15965</name>
</gene>
<keyword evidence="4 7" id="KW-0472">Membrane</keyword>
<organism evidence="9 10">
    <name type="scientific">Gordonia phthalatica</name>
    <dbReference type="NCBI Taxonomy" id="1136941"/>
    <lineage>
        <taxon>Bacteria</taxon>
        <taxon>Bacillati</taxon>
        <taxon>Actinomycetota</taxon>
        <taxon>Actinomycetes</taxon>
        <taxon>Mycobacteriales</taxon>
        <taxon>Gordoniaceae</taxon>
        <taxon>Gordonia</taxon>
    </lineage>
</organism>
<dbReference type="Proteomes" id="UP000063789">
    <property type="component" value="Chromosome"/>
</dbReference>
<feature type="transmembrane region" description="Helical" evidence="7">
    <location>
        <begin position="133"/>
        <end position="158"/>
    </location>
</feature>
<dbReference type="NCBIfam" id="TIGR02228">
    <property type="entry name" value="sigpep_I_arch"/>
    <property type="match status" value="1"/>
</dbReference>
<feature type="compositionally biased region" description="Basic and acidic residues" evidence="6">
    <location>
        <begin position="176"/>
        <end position="185"/>
    </location>
</feature>
<dbReference type="STRING" id="1136941.ACH46_15965"/>
<dbReference type="GO" id="GO:0016020">
    <property type="term" value="C:membrane"/>
    <property type="evidence" value="ECO:0007669"/>
    <property type="project" value="UniProtKB-SubCell"/>
</dbReference>
<keyword evidence="10" id="KW-1185">Reference proteome</keyword>
<keyword evidence="3 7" id="KW-1133">Transmembrane helix</keyword>
<dbReference type="SUPFAM" id="SSF51306">
    <property type="entry name" value="LexA/Signal peptidase"/>
    <property type="match status" value="1"/>
</dbReference>
<feature type="domain" description="Peptidase S26" evidence="8">
    <location>
        <begin position="24"/>
        <end position="100"/>
    </location>
</feature>
<evidence type="ECO:0000259" key="8">
    <source>
        <dbReference type="Pfam" id="PF10502"/>
    </source>
</evidence>
<dbReference type="InterPro" id="IPR036286">
    <property type="entry name" value="LexA/Signal_pep-like_sf"/>
</dbReference>
<reference evidence="9 10" key="2">
    <citation type="journal article" date="2017" name="Int. J. Syst. Evol. Microbiol.">
        <title>Gordonia phthalatica sp. nov., a di-n-butyl phthalate-degrading bacterium isolated from activated sludge.</title>
        <authorList>
            <person name="Jin D."/>
            <person name="Kong X."/>
            <person name="Jia M."/>
            <person name="Yu X."/>
            <person name="Wang X."/>
            <person name="Zhuang X."/>
            <person name="Deng Y."/>
            <person name="Bai Z."/>
        </authorList>
    </citation>
    <scope>NUCLEOTIDE SEQUENCE [LARGE SCALE GENOMIC DNA]</scope>
    <source>
        <strain evidence="9 10">QH-11</strain>
    </source>
</reference>
<sequence length="185" mass="19373">MNQSMTPRRSRRELALNVGAVAGAVCILATLASVFFGITPLVLRSGSMAPQISTGALALARTVPAADLRVGDVVSVDNQAGTRITHRVVGLQDVGDQVALTLKGDANTRPDPVPYLVTDADRVLVSVPLLGYVVAWLSSKTAVFLGGIVAGVVLMLAFGPTRRADEPSSVQPDDESAQHQEPLHV</sequence>
<evidence type="ECO:0000313" key="9">
    <source>
        <dbReference type="EMBL" id="ALG85703.1"/>
    </source>
</evidence>
<evidence type="ECO:0000256" key="6">
    <source>
        <dbReference type="SAM" id="MobiDB-lite"/>
    </source>
</evidence>
<dbReference type="InterPro" id="IPR019533">
    <property type="entry name" value="Peptidase_S26"/>
</dbReference>
<dbReference type="Pfam" id="PF10502">
    <property type="entry name" value="Peptidase_S26"/>
    <property type="match status" value="1"/>
</dbReference>
<evidence type="ECO:0000256" key="4">
    <source>
        <dbReference type="ARBA" id="ARBA00023136"/>
    </source>
</evidence>
<dbReference type="EC" id="3.4.21.89" evidence="5"/>
<protein>
    <recommendedName>
        <fullName evidence="5">Signal peptidase I</fullName>
        <ecNumber evidence="5">3.4.21.89</ecNumber>
    </recommendedName>
</protein>
<comment type="subcellular location">
    <subcellularLocation>
        <location evidence="1">Membrane</location>
    </subcellularLocation>
</comment>
<evidence type="ECO:0000256" key="2">
    <source>
        <dbReference type="ARBA" id="ARBA00022692"/>
    </source>
</evidence>
<dbReference type="CDD" id="cd06530">
    <property type="entry name" value="S26_SPase_I"/>
    <property type="match status" value="1"/>
</dbReference>
<proteinExistence type="predicted"/>
<dbReference type="AlphaFoldDB" id="A0A0N7FUZ1"/>
<feature type="transmembrane region" description="Helical" evidence="7">
    <location>
        <begin position="14"/>
        <end position="38"/>
    </location>
</feature>
<feature type="region of interest" description="Disordered" evidence="6">
    <location>
        <begin position="164"/>
        <end position="185"/>
    </location>
</feature>
<keyword evidence="2 7" id="KW-0812">Transmembrane</keyword>
<dbReference type="GO" id="GO:0006465">
    <property type="term" value="P:signal peptide processing"/>
    <property type="evidence" value="ECO:0007669"/>
    <property type="project" value="UniProtKB-UniRule"/>
</dbReference>
<reference evidence="10" key="1">
    <citation type="submission" date="2015-06" db="EMBL/GenBank/DDBJ databases">
        <title>Complete genome sequence and metabolic analysis of phthalate degradation pathway in Gordonia sp. QH-11.</title>
        <authorList>
            <person name="Jin D."/>
            <person name="Kong X."/>
            <person name="Bai Z."/>
        </authorList>
    </citation>
    <scope>NUCLEOTIDE SEQUENCE [LARGE SCALE GENOMIC DNA]</scope>
    <source>
        <strain evidence="10">QH-11</strain>
    </source>
</reference>
<dbReference type="GO" id="GO:0009003">
    <property type="term" value="F:signal peptidase activity"/>
    <property type="evidence" value="ECO:0007669"/>
    <property type="project" value="UniProtKB-EC"/>
</dbReference>
<dbReference type="RefSeq" id="WP_062393795.1">
    <property type="nucleotide sequence ID" value="NZ_CP011853.1"/>
</dbReference>
<dbReference type="EMBL" id="CP011853">
    <property type="protein sequence ID" value="ALG85703.1"/>
    <property type="molecule type" value="Genomic_DNA"/>
</dbReference>
<dbReference type="InterPro" id="IPR001733">
    <property type="entry name" value="Peptidase_S26B"/>
</dbReference>
<evidence type="ECO:0000256" key="1">
    <source>
        <dbReference type="ARBA" id="ARBA00004370"/>
    </source>
</evidence>
<dbReference type="PATRIC" id="fig|1136941.3.peg.3262"/>
<evidence type="ECO:0000313" key="10">
    <source>
        <dbReference type="Proteomes" id="UP000063789"/>
    </source>
</evidence>
<dbReference type="GO" id="GO:0004252">
    <property type="term" value="F:serine-type endopeptidase activity"/>
    <property type="evidence" value="ECO:0007669"/>
    <property type="project" value="UniProtKB-UniRule"/>
</dbReference>
<accession>A0A0N7FUZ1</accession>